<dbReference type="RefSeq" id="WP_378053663.1">
    <property type="nucleotide sequence ID" value="NZ_JBHSIS010000002.1"/>
</dbReference>
<proteinExistence type="predicted"/>
<protein>
    <recommendedName>
        <fullName evidence="4">Lipoprotein</fullName>
    </recommendedName>
</protein>
<comment type="caution">
    <text evidence="2">The sequence shown here is derived from an EMBL/GenBank/DDBJ whole genome shotgun (WGS) entry which is preliminary data.</text>
</comment>
<evidence type="ECO:0000313" key="3">
    <source>
        <dbReference type="Proteomes" id="UP001595859"/>
    </source>
</evidence>
<accession>A0ABV9RU54</accession>
<name>A0ABV9RU54_9PSEU</name>
<dbReference type="PROSITE" id="PS51257">
    <property type="entry name" value="PROKAR_LIPOPROTEIN"/>
    <property type="match status" value="1"/>
</dbReference>
<dbReference type="EMBL" id="JBHSIS010000002">
    <property type="protein sequence ID" value="MFC4852184.1"/>
    <property type="molecule type" value="Genomic_DNA"/>
</dbReference>
<keyword evidence="3" id="KW-1185">Reference proteome</keyword>
<evidence type="ECO:0000313" key="2">
    <source>
        <dbReference type="EMBL" id="MFC4852184.1"/>
    </source>
</evidence>
<organism evidence="2 3">
    <name type="scientific">Actinophytocola glycyrrhizae</name>
    <dbReference type="NCBI Taxonomy" id="2044873"/>
    <lineage>
        <taxon>Bacteria</taxon>
        <taxon>Bacillati</taxon>
        <taxon>Actinomycetota</taxon>
        <taxon>Actinomycetes</taxon>
        <taxon>Pseudonocardiales</taxon>
        <taxon>Pseudonocardiaceae</taxon>
    </lineage>
</organism>
<gene>
    <name evidence="2" type="ORF">ACFPCV_01620</name>
</gene>
<evidence type="ECO:0000256" key="1">
    <source>
        <dbReference type="SAM" id="SignalP"/>
    </source>
</evidence>
<evidence type="ECO:0008006" key="4">
    <source>
        <dbReference type="Google" id="ProtNLM"/>
    </source>
</evidence>
<dbReference type="InterPro" id="IPR011044">
    <property type="entry name" value="Quino_amine_DH_bsu"/>
</dbReference>
<feature type="signal peptide" evidence="1">
    <location>
        <begin position="1"/>
        <end position="21"/>
    </location>
</feature>
<reference evidence="3" key="1">
    <citation type="journal article" date="2019" name="Int. J. Syst. Evol. Microbiol.">
        <title>The Global Catalogue of Microorganisms (GCM) 10K type strain sequencing project: providing services to taxonomists for standard genome sequencing and annotation.</title>
        <authorList>
            <consortium name="The Broad Institute Genomics Platform"/>
            <consortium name="The Broad Institute Genome Sequencing Center for Infectious Disease"/>
            <person name="Wu L."/>
            <person name="Ma J."/>
        </authorList>
    </citation>
    <scope>NUCLEOTIDE SEQUENCE [LARGE SCALE GENOMIC DNA]</scope>
    <source>
        <strain evidence="3">ZS-22-S1</strain>
    </source>
</reference>
<dbReference type="Proteomes" id="UP001595859">
    <property type="component" value="Unassembled WGS sequence"/>
</dbReference>
<keyword evidence="1" id="KW-0732">Signal</keyword>
<sequence length="312" mass="32578">MSRRIAALAAVLLLSACAAEAPPPPREEIPHGYVEGAQEMAEAQSRLVVADESGAVRVVDLVTEEVTELGSVPGVDAIRGDGRYAYLTDGDAVHVVDSGAWQVDHGDHVHYYRAEPRPVASAPDDEDIDLAAIGVPCQAAGAPVETRRGVVFGCADGALLVTEDRTGTKIPYPTTEAGPAQALTNRRTSTTLAGVAPGHGVWVLDVTQRAWTLVPTGPVVAANTAGEGAPLLTITADGVLHAFDIATGAESTSRPLLTAPVGSPVIEVDPARAYVNDAAGRRVHEIDYNDDLRVARTFPLDVAPAHMVETGR</sequence>
<feature type="chain" id="PRO_5047146369" description="Lipoprotein" evidence="1">
    <location>
        <begin position="22"/>
        <end position="312"/>
    </location>
</feature>
<dbReference type="SUPFAM" id="SSF50969">
    <property type="entry name" value="YVTN repeat-like/Quinoprotein amine dehydrogenase"/>
    <property type="match status" value="1"/>
</dbReference>